<dbReference type="Pfam" id="PF17039">
    <property type="entry name" value="Glyco_tran_10_N"/>
    <property type="match status" value="1"/>
</dbReference>
<keyword evidence="9 12" id="KW-0333">Golgi apparatus</keyword>
<evidence type="ECO:0000256" key="11">
    <source>
        <dbReference type="ARBA" id="ARBA00023180"/>
    </source>
</evidence>
<comment type="pathway">
    <text evidence="2">Protein modification; protein glycosylation.</text>
</comment>
<dbReference type="InterPro" id="IPR001503">
    <property type="entry name" value="Glyco_trans_10"/>
</dbReference>
<dbReference type="SUPFAM" id="SSF53756">
    <property type="entry name" value="UDP-Glycosyltransferase/glycogen phosphorylase"/>
    <property type="match status" value="1"/>
</dbReference>
<keyword evidence="5 12" id="KW-0808">Transferase</keyword>
<dbReference type="FunFam" id="3.40.50.11660:FF:000015">
    <property type="entry name" value="Predicted protein"/>
    <property type="match status" value="1"/>
</dbReference>
<evidence type="ECO:0000313" key="16">
    <source>
        <dbReference type="Proteomes" id="UP000005239"/>
    </source>
</evidence>
<dbReference type="InterPro" id="IPR038577">
    <property type="entry name" value="GT10-like_C_sf"/>
</dbReference>
<evidence type="ECO:0000256" key="7">
    <source>
        <dbReference type="ARBA" id="ARBA00022968"/>
    </source>
</evidence>
<evidence type="ECO:0000256" key="10">
    <source>
        <dbReference type="ARBA" id="ARBA00023136"/>
    </source>
</evidence>
<name>A0A2A6B603_PRIPA</name>
<dbReference type="AlphaFoldDB" id="A0A2A6B603"/>
<comment type="subcellular location">
    <subcellularLocation>
        <location evidence="1 12">Golgi apparatus</location>
        <location evidence="1 12">Golgi stack membrane</location>
        <topology evidence="1 12">Single-pass type II membrane protein</topology>
    </subcellularLocation>
</comment>
<evidence type="ECO:0000256" key="8">
    <source>
        <dbReference type="ARBA" id="ARBA00022989"/>
    </source>
</evidence>
<keyword evidence="11" id="KW-0325">Glycoprotein</keyword>
<organism evidence="15 16">
    <name type="scientific">Pristionchus pacificus</name>
    <name type="common">Parasitic nematode worm</name>
    <dbReference type="NCBI Taxonomy" id="54126"/>
    <lineage>
        <taxon>Eukaryota</taxon>
        <taxon>Metazoa</taxon>
        <taxon>Ecdysozoa</taxon>
        <taxon>Nematoda</taxon>
        <taxon>Chromadorea</taxon>
        <taxon>Rhabditida</taxon>
        <taxon>Rhabditina</taxon>
        <taxon>Diplogasteromorpha</taxon>
        <taxon>Diplogasteroidea</taxon>
        <taxon>Neodiplogasteridae</taxon>
        <taxon>Pristionchus</taxon>
    </lineage>
</organism>
<dbReference type="EnsemblMetazoa" id="PPA28157.1">
    <property type="protein sequence ID" value="PPA28157.1"/>
    <property type="gene ID" value="WBGene00117711"/>
</dbReference>
<dbReference type="Proteomes" id="UP000005239">
    <property type="component" value="Unassembled WGS sequence"/>
</dbReference>
<evidence type="ECO:0000259" key="14">
    <source>
        <dbReference type="Pfam" id="PF17039"/>
    </source>
</evidence>
<keyword evidence="6 12" id="KW-0812">Transmembrane</keyword>
<evidence type="ECO:0000313" key="15">
    <source>
        <dbReference type="EnsemblMetazoa" id="PPA28157.1"/>
    </source>
</evidence>
<evidence type="ECO:0000256" key="12">
    <source>
        <dbReference type="RuleBase" id="RU003832"/>
    </source>
</evidence>
<dbReference type="Gene3D" id="3.40.50.11660">
    <property type="entry name" value="Glycosyl transferase family 10, C-terminal domain"/>
    <property type="match status" value="1"/>
</dbReference>
<dbReference type="Pfam" id="PF00852">
    <property type="entry name" value="Glyco_transf_10"/>
    <property type="match status" value="1"/>
</dbReference>
<gene>
    <name evidence="15" type="primary">WBGene00117711</name>
</gene>
<proteinExistence type="inferred from homology"/>
<dbReference type="GO" id="GO:0032580">
    <property type="term" value="C:Golgi cisterna membrane"/>
    <property type="evidence" value="ECO:0007669"/>
    <property type="project" value="UniProtKB-SubCell"/>
</dbReference>
<evidence type="ECO:0000256" key="1">
    <source>
        <dbReference type="ARBA" id="ARBA00004447"/>
    </source>
</evidence>
<feature type="domain" description="Fucosyltransferase C-terminal" evidence="13">
    <location>
        <begin position="234"/>
        <end position="425"/>
    </location>
</feature>
<evidence type="ECO:0000259" key="13">
    <source>
        <dbReference type="Pfam" id="PF00852"/>
    </source>
</evidence>
<feature type="transmembrane region" description="Helical" evidence="12">
    <location>
        <begin position="29"/>
        <end position="50"/>
    </location>
</feature>
<comment type="similarity">
    <text evidence="3 12">Belongs to the glycosyltransferase 10 family.</text>
</comment>
<evidence type="ECO:0000256" key="6">
    <source>
        <dbReference type="ARBA" id="ARBA00022692"/>
    </source>
</evidence>
<reference evidence="15" key="2">
    <citation type="submission" date="2022-06" db="UniProtKB">
        <authorList>
            <consortium name="EnsemblMetazoa"/>
        </authorList>
    </citation>
    <scope>IDENTIFICATION</scope>
    <source>
        <strain evidence="15">PS312</strain>
    </source>
</reference>
<keyword evidence="7" id="KW-0735">Signal-anchor</keyword>
<accession>A0A2A6B603</accession>
<dbReference type="InterPro" id="IPR031481">
    <property type="entry name" value="Glyco_tran_10_N"/>
</dbReference>
<evidence type="ECO:0000256" key="2">
    <source>
        <dbReference type="ARBA" id="ARBA00004922"/>
    </source>
</evidence>
<sequence>MRPLCIANGSDQKYQRLEVPMRWGRPARWLPLIYFLATFYLVVLLLSHFGDGISPLQMLPQRTKLKSDYDYPHEGVTVKKFTLILNSTRYPEPMEIESVLTDDKIATFEERLLPSVDYKAPAKIILSWDAGHGPENLGGCPDWNCLFTYDRAKADQASVILTSSDEFQRRSREQILAFYSQESPKNMPTRAPKAYYNVSLGFRHDTGGASPYGYTVKLAKRKSIGEVVNSSRLEGKTKGAAWFVSHCNTNSRREDLVTKMQKYFPVDIYGHCLNGANCPRGEKCEDMLDDDYHFYLAFENSICTDYITEKVWNQGYGRDIVPVVLKRSIAHNRLPPNSFIAADDYDTVQDLADRMQYLIKNKTAYSAKIKEHCSEMFHWRRDYTTIYLNGEQHDILERPWGFCQLCRMAWESPKKERVIDDFRHWWEESCEEDGATVAKMLSHTEARENEKEKMLRANRISVT</sequence>
<keyword evidence="16" id="KW-1185">Reference proteome</keyword>
<evidence type="ECO:0000256" key="9">
    <source>
        <dbReference type="ARBA" id="ARBA00023034"/>
    </source>
</evidence>
<keyword evidence="8 12" id="KW-1133">Transmembrane helix</keyword>
<dbReference type="InterPro" id="IPR055270">
    <property type="entry name" value="Glyco_tran_10_C"/>
</dbReference>
<reference evidence="16" key="1">
    <citation type="journal article" date="2008" name="Nat. Genet.">
        <title>The Pristionchus pacificus genome provides a unique perspective on nematode lifestyle and parasitism.</title>
        <authorList>
            <person name="Dieterich C."/>
            <person name="Clifton S.W."/>
            <person name="Schuster L.N."/>
            <person name="Chinwalla A."/>
            <person name="Delehaunty K."/>
            <person name="Dinkelacker I."/>
            <person name="Fulton L."/>
            <person name="Fulton R."/>
            <person name="Godfrey J."/>
            <person name="Minx P."/>
            <person name="Mitreva M."/>
            <person name="Roeseler W."/>
            <person name="Tian H."/>
            <person name="Witte H."/>
            <person name="Yang S.P."/>
            <person name="Wilson R.K."/>
            <person name="Sommer R.J."/>
        </authorList>
    </citation>
    <scope>NUCLEOTIDE SEQUENCE [LARGE SCALE GENOMIC DNA]</scope>
    <source>
        <strain evidence="16">PS312</strain>
    </source>
</reference>
<feature type="domain" description="Fucosyltransferase N-terminal" evidence="14">
    <location>
        <begin position="122"/>
        <end position="213"/>
    </location>
</feature>
<accession>A0A8R1YHH0</accession>
<keyword evidence="4 12" id="KW-0328">Glycosyltransferase</keyword>
<dbReference type="OrthoDB" id="427096at2759"/>
<evidence type="ECO:0000256" key="4">
    <source>
        <dbReference type="ARBA" id="ARBA00022676"/>
    </source>
</evidence>
<evidence type="ECO:0000256" key="3">
    <source>
        <dbReference type="ARBA" id="ARBA00008919"/>
    </source>
</evidence>
<dbReference type="PANTHER" id="PTHR48438">
    <property type="entry name" value="ALPHA-(1,3)-FUCOSYLTRANSFERASE C-RELATED"/>
    <property type="match status" value="1"/>
</dbReference>
<keyword evidence="10 12" id="KW-0472">Membrane</keyword>
<dbReference type="GO" id="GO:0046920">
    <property type="term" value="F:alpha-(1-&gt;3)-fucosyltransferase activity"/>
    <property type="evidence" value="ECO:0000318"/>
    <property type="project" value="GO_Central"/>
</dbReference>
<protein>
    <recommendedName>
        <fullName evidence="12">Fucosyltransferase</fullName>
        <ecNumber evidence="12">2.4.1.-</ecNumber>
    </recommendedName>
</protein>
<dbReference type="PANTHER" id="PTHR48438:SF1">
    <property type="entry name" value="ALPHA-(1,3)-FUCOSYLTRANSFERASE C-RELATED"/>
    <property type="match status" value="1"/>
</dbReference>
<evidence type="ECO:0000256" key="5">
    <source>
        <dbReference type="ARBA" id="ARBA00022679"/>
    </source>
</evidence>
<dbReference type="EC" id="2.4.1.-" evidence="12"/>